<keyword evidence="4" id="KW-1003">Cell membrane</keyword>
<evidence type="ECO:0000256" key="2">
    <source>
        <dbReference type="ARBA" id="ARBA00009212"/>
    </source>
</evidence>
<dbReference type="GO" id="GO:0015385">
    <property type="term" value="F:sodium:proton antiporter activity"/>
    <property type="evidence" value="ECO:0007669"/>
    <property type="project" value="TreeGrafter"/>
</dbReference>
<gene>
    <name evidence="10" type="ORF">FHX53_000051</name>
</gene>
<feature type="region of interest" description="Disordered" evidence="8">
    <location>
        <begin position="87"/>
        <end position="109"/>
    </location>
</feature>
<reference evidence="10 11" key="1">
    <citation type="submission" date="2020-07" db="EMBL/GenBank/DDBJ databases">
        <title>Sequencing the genomes of 1000 actinobacteria strains.</title>
        <authorList>
            <person name="Klenk H.-P."/>
        </authorList>
    </citation>
    <scope>NUCLEOTIDE SEQUENCE [LARGE SCALE GENOMIC DNA]</scope>
    <source>
        <strain evidence="10 11">DSM 19663</strain>
    </source>
</reference>
<comment type="similarity">
    <text evidence="2">Belongs to the CPA3 antiporters (TC 2.A.63) subunit F family.</text>
</comment>
<feature type="transmembrane region" description="Helical" evidence="9">
    <location>
        <begin position="60"/>
        <end position="81"/>
    </location>
</feature>
<proteinExistence type="inferred from homology"/>
<dbReference type="RefSeq" id="WP_343050705.1">
    <property type="nucleotide sequence ID" value="NZ_BAAAOV010000003.1"/>
</dbReference>
<evidence type="ECO:0000256" key="7">
    <source>
        <dbReference type="ARBA" id="ARBA00023136"/>
    </source>
</evidence>
<evidence type="ECO:0000256" key="1">
    <source>
        <dbReference type="ARBA" id="ARBA00004651"/>
    </source>
</evidence>
<dbReference type="PANTHER" id="PTHR34702">
    <property type="entry name" value="NA(+)/H(+) ANTIPORTER SUBUNIT F1"/>
    <property type="match status" value="1"/>
</dbReference>
<feature type="compositionally biased region" description="Polar residues" evidence="8">
    <location>
        <begin position="87"/>
        <end position="98"/>
    </location>
</feature>
<evidence type="ECO:0000313" key="10">
    <source>
        <dbReference type="EMBL" id="MBA8846487.1"/>
    </source>
</evidence>
<accession>A0A839E4L6</accession>
<keyword evidence="6 9" id="KW-1133">Transmembrane helix</keyword>
<evidence type="ECO:0000256" key="9">
    <source>
        <dbReference type="SAM" id="Phobius"/>
    </source>
</evidence>
<feature type="transmembrane region" description="Helical" evidence="9">
    <location>
        <begin position="6"/>
        <end position="24"/>
    </location>
</feature>
<evidence type="ECO:0000256" key="8">
    <source>
        <dbReference type="SAM" id="MobiDB-lite"/>
    </source>
</evidence>
<protein>
    <submittedName>
        <fullName evidence="10">Multicomponent Na+:H+ antiporter subunit F</fullName>
    </submittedName>
</protein>
<dbReference type="GO" id="GO:0005886">
    <property type="term" value="C:plasma membrane"/>
    <property type="evidence" value="ECO:0007669"/>
    <property type="project" value="UniProtKB-SubCell"/>
</dbReference>
<dbReference type="Pfam" id="PF04066">
    <property type="entry name" value="MrpF_PhaF"/>
    <property type="match status" value="1"/>
</dbReference>
<keyword evidence="7 9" id="KW-0472">Membrane</keyword>
<evidence type="ECO:0000256" key="6">
    <source>
        <dbReference type="ARBA" id="ARBA00022989"/>
    </source>
</evidence>
<evidence type="ECO:0000256" key="3">
    <source>
        <dbReference type="ARBA" id="ARBA00022448"/>
    </source>
</evidence>
<evidence type="ECO:0000256" key="4">
    <source>
        <dbReference type="ARBA" id="ARBA00022475"/>
    </source>
</evidence>
<dbReference type="Proteomes" id="UP000585905">
    <property type="component" value="Unassembled WGS sequence"/>
</dbReference>
<feature type="transmembrane region" description="Helical" evidence="9">
    <location>
        <begin position="36"/>
        <end position="54"/>
    </location>
</feature>
<comment type="caution">
    <text evidence="10">The sequence shown here is derived from an EMBL/GenBank/DDBJ whole genome shotgun (WGS) entry which is preliminary data.</text>
</comment>
<evidence type="ECO:0000256" key="5">
    <source>
        <dbReference type="ARBA" id="ARBA00022692"/>
    </source>
</evidence>
<dbReference type="PANTHER" id="PTHR34702:SF1">
    <property type="entry name" value="NA(+)_H(+) ANTIPORTER SUBUNIT F"/>
    <property type="match status" value="1"/>
</dbReference>
<dbReference type="EMBL" id="JACGWX010000001">
    <property type="protein sequence ID" value="MBA8846487.1"/>
    <property type="molecule type" value="Genomic_DNA"/>
</dbReference>
<name>A0A839E4L6_9MICO</name>
<dbReference type="InterPro" id="IPR007208">
    <property type="entry name" value="MrpF/PhaF-like"/>
</dbReference>
<comment type="subcellular location">
    <subcellularLocation>
        <location evidence="1">Cell membrane</location>
        <topology evidence="1">Multi-pass membrane protein</topology>
    </subcellularLocation>
</comment>
<organism evidence="10 11">
    <name type="scientific">Microcella alkalica</name>
    <dbReference type="NCBI Taxonomy" id="355930"/>
    <lineage>
        <taxon>Bacteria</taxon>
        <taxon>Bacillati</taxon>
        <taxon>Actinomycetota</taxon>
        <taxon>Actinomycetes</taxon>
        <taxon>Micrococcales</taxon>
        <taxon>Microbacteriaceae</taxon>
        <taxon>Microcella</taxon>
    </lineage>
</organism>
<keyword evidence="3" id="KW-0813">Transport</keyword>
<keyword evidence="5 9" id="KW-0812">Transmembrane</keyword>
<keyword evidence="11" id="KW-1185">Reference proteome</keyword>
<evidence type="ECO:0000313" key="11">
    <source>
        <dbReference type="Proteomes" id="UP000585905"/>
    </source>
</evidence>
<sequence>MSTLVIVASSILAIAAVVALWRVIRGPSIVDRVIGSDVLLTTLILVVGTEMVATGHTRTIPLMVVLAATALLGTVAVARFVTRPEGTATNADASTPASSRPDETEKGMD</sequence>
<feature type="compositionally biased region" description="Basic and acidic residues" evidence="8">
    <location>
        <begin position="100"/>
        <end position="109"/>
    </location>
</feature>
<dbReference type="AlphaFoldDB" id="A0A839E4L6"/>